<dbReference type="InterPro" id="IPR023213">
    <property type="entry name" value="CAT-like_dom_sf"/>
</dbReference>
<dbReference type="PANTHER" id="PTHR43178">
    <property type="entry name" value="DIHYDROLIPOAMIDE ACETYLTRANSFERASE COMPONENT OF PYRUVATE DEHYDROGENASE COMPLEX"/>
    <property type="match status" value="1"/>
</dbReference>
<keyword evidence="3" id="KW-0012">Acyltransferase</keyword>
<protein>
    <submittedName>
        <fullName evidence="5">2-oxo acid dehydrogenase subunit E2</fullName>
    </submittedName>
</protein>
<feature type="domain" description="2-oxoacid dehydrogenase acyltransferase catalytic" evidence="4">
    <location>
        <begin position="21"/>
        <end position="75"/>
    </location>
</feature>
<reference evidence="5 6" key="1">
    <citation type="submission" date="2019-06" db="EMBL/GenBank/DDBJ databases">
        <title>Paenimaribius caenipelagi gen. nov., sp. nov., isolated from a tidal flat.</title>
        <authorList>
            <person name="Yoon J.-H."/>
        </authorList>
    </citation>
    <scope>NUCLEOTIDE SEQUENCE [LARGE SCALE GENOMIC DNA]</scope>
    <source>
        <strain evidence="5 6">JBTF-M29</strain>
    </source>
</reference>
<evidence type="ECO:0000313" key="5">
    <source>
        <dbReference type="EMBL" id="TRD17799.1"/>
    </source>
</evidence>
<name>A0A547PUH3_9RHOB</name>
<organism evidence="5 6">
    <name type="scientific">Palleronia caenipelagi</name>
    <dbReference type="NCBI Taxonomy" id="2489174"/>
    <lineage>
        <taxon>Bacteria</taxon>
        <taxon>Pseudomonadati</taxon>
        <taxon>Pseudomonadota</taxon>
        <taxon>Alphaproteobacteria</taxon>
        <taxon>Rhodobacterales</taxon>
        <taxon>Roseobacteraceae</taxon>
        <taxon>Palleronia</taxon>
    </lineage>
</organism>
<dbReference type="SUPFAM" id="SSF52777">
    <property type="entry name" value="CoA-dependent acyltransferases"/>
    <property type="match status" value="1"/>
</dbReference>
<dbReference type="Pfam" id="PF00198">
    <property type="entry name" value="2-oxoacid_dh"/>
    <property type="match status" value="2"/>
</dbReference>
<feature type="domain" description="2-oxoacid dehydrogenase acyltransferase catalytic" evidence="4">
    <location>
        <begin position="170"/>
        <end position="248"/>
    </location>
</feature>
<dbReference type="RefSeq" id="WP_142835182.1">
    <property type="nucleotide sequence ID" value="NZ_VFSV01000022.1"/>
</dbReference>
<keyword evidence="6" id="KW-1185">Reference proteome</keyword>
<dbReference type="GO" id="GO:0005737">
    <property type="term" value="C:cytoplasm"/>
    <property type="evidence" value="ECO:0007669"/>
    <property type="project" value="TreeGrafter"/>
</dbReference>
<dbReference type="PANTHER" id="PTHR43178:SF5">
    <property type="entry name" value="LIPOAMIDE ACYLTRANSFERASE COMPONENT OF BRANCHED-CHAIN ALPHA-KETO ACID DEHYDROGENASE COMPLEX, MITOCHONDRIAL"/>
    <property type="match status" value="1"/>
</dbReference>
<dbReference type="InterPro" id="IPR050743">
    <property type="entry name" value="2-oxoacid_DH_E2_comp"/>
</dbReference>
<comment type="caution">
    <text evidence="5">The sequence shown here is derived from an EMBL/GenBank/DDBJ whole genome shotgun (WGS) entry which is preliminary data.</text>
</comment>
<sequence>MTALVASFPAERAHTYAFLRDARGTAHVFLTADVDATALRDARARSNAEISYVSYVVKAAADVLAQYPQARSTLRDGLLPRVVTLSDVTAKVLFDKDFDGTRCVAAGTIGAPDKASVAVIQSQIDHYKTAPIDADGPFAPLWELRRIPLWAVRLIYNLLLGKPERRARFQGTFSVTSVGHRDVRSILPMIATPIGLGMGRIAATPVVRDGDIVVAPQFTLSLAFDHRVLDGALAADLLTEIKLKLETWDS</sequence>
<dbReference type="GO" id="GO:0016407">
    <property type="term" value="F:acetyltransferase activity"/>
    <property type="evidence" value="ECO:0007669"/>
    <property type="project" value="TreeGrafter"/>
</dbReference>
<dbReference type="GO" id="GO:0031405">
    <property type="term" value="F:lipoic acid binding"/>
    <property type="evidence" value="ECO:0007669"/>
    <property type="project" value="TreeGrafter"/>
</dbReference>
<evidence type="ECO:0000313" key="6">
    <source>
        <dbReference type="Proteomes" id="UP000318590"/>
    </source>
</evidence>
<evidence type="ECO:0000256" key="3">
    <source>
        <dbReference type="ARBA" id="ARBA00023315"/>
    </source>
</evidence>
<dbReference type="InterPro" id="IPR001078">
    <property type="entry name" value="2-oxoacid_DH_actylTfrase"/>
</dbReference>
<dbReference type="OrthoDB" id="9805770at2"/>
<dbReference type="Proteomes" id="UP000318590">
    <property type="component" value="Unassembled WGS sequence"/>
</dbReference>
<keyword evidence="2" id="KW-0808">Transferase</keyword>
<dbReference type="AlphaFoldDB" id="A0A547PUH3"/>
<dbReference type="Gene3D" id="3.30.559.10">
    <property type="entry name" value="Chloramphenicol acetyltransferase-like domain"/>
    <property type="match status" value="1"/>
</dbReference>
<accession>A0A547PUH3</accession>
<dbReference type="EMBL" id="VFSV01000022">
    <property type="protein sequence ID" value="TRD17799.1"/>
    <property type="molecule type" value="Genomic_DNA"/>
</dbReference>
<evidence type="ECO:0000256" key="1">
    <source>
        <dbReference type="ARBA" id="ARBA00001938"/>
    </source>
</evidence>
<gene>
    <name evidence="5" type="ORF">FEV53_12585</name>
</gene>
<evidence type="ECO:0000256" key="2">
    <source>
        <dbReference type="ARBA" id="ARBA00022679"/>
    </source>
</evidence>
<evidence type="ECO:0000259" key="4">
    <source>
        <dbReference type="Pfam" id="PF00198"/>
    </source>
</evidence>
<proteinExistence type="predicted"/>
<comment type="cofactor">
    <cofactor evidence="1">
        <name>(R)-lipoate</name>
        <dbReference type="ChEBI" id="CHEBI:83088"/>
    </cofactor>
</comment>